<dbReference type="GO" id="GO:0046872">
    <property type="term" value="F:metal ion binding"/>
    <property type="evidence" value="ECO:0007669"/>
    <property type="project" value="InterPro"/>
</dbReference>
<dbReference type="InterPro" id="IPR036565">
    <property type="entry name" value="Mur-like_cat_sf"/>
</dbReference>
<keyword evidence="4" id="KW-1185">Reference proteome</keyword>
<evidence type="ECO:0000313" key="4">
    <source>
        <dbReference type="Proteomes" id="UP000434044"/>
    </source>
</evidence>
<gene>
    <name evidence="3" type="ORF">GJ668_17045</name>
</gene>
<dbReference type="Pfam" id="PF02786">
    <property type="entry name" value="CPSase_L_D2"/>
    <property type="match status" value="1"/>
</dbReference>
<evidence type="ECO:0000256" key="1">
    <source>
        <dbReference type="PROSITE-ProRule" id="PRU00409"/>
    </source>
</evidence>
<dbReference type="EMBL" id="WNKT01000052">
    <property type="protein sequence ID" value="MTW22771.1"/>
    <property type="molecule type" value="Genomic_DNA"/>
</dbReference>
<reference evidence="3 4" key="1">
    <citation type="submission" date="2019-11" db="EMBL/GenBank/DDBJ databases">
        <title>Whole-genome sequence of the anaerobic purple sulfur bacterium Allochromatium palmeri DSM 15591.</title>
        <authorList>
            <person name="Kyndt J.A."/>
            <person name="Meyer T.E."/>
        </authorList>
    </citation>
    <scope>NUCLEOTIDE SEQUENCE [LARGE SCALE GENOMIC DNA]</scope>
    <source>
        <strain evidence="3 4">DSM 15591</strain>
    </source>
</reference>
<organism evidence="3 4">
    <name type="scientific">Allochromatium palmeri</name>
    <dbReference type="NCBI Taxonomy" id="231048"/>
    <lineage>
        <taxon>Bacteria</taxon>
        <taxon>Pseudomonadati</taxon>
        <taxon>Pseudomonadota</taxon>
        <taxon>Gammaproteobacteria</taxon>
        <taxon>Chromatiales</taxon>
        <taxon>Chromatiaceae</taxon>
        <taxon>Allochromatium</taxon>
    </lineage>
</organism>
<dbReference type="InterPro" id="IPR013815">
    <property type="entry name" value="ATP_grasp_subdomain_1"/>
</dbReference>
<dbReference type="PROSITE" id="PS51257">
    <property type="entry name" value="PROKAR_LIPOPROTEIN"/>
    <property type="match status" value="1"/>
</dbReference>
<dbReference type="GO" id="GO:0016881">
    <property type="term" value="F:acid-amino acid ligase activity"/>
    <property type="evidence" value="ECO:0007669"/>
    <property type="project" value="InterPro"/>
</dbReference>
<dbReference type="SUPFAM" id="SSF56059">
    <property type="entry name" value="Glutathione synthetase ATP-binding domain-like"/>
    <property type="match status" value="1"/>
</dbReference>
<dbReference type="Gene3D" id="3.30.1490.20">
    <property type="entry name" value="ATP-grasp fold, A domain"/>
    <property type="match status" value="1"/>
</dbReference>
<keyword evidence="1" id="KW-0067">ATP-binding</keyword>
<dbReference type="RefSeq" id="WP_155451334.1">
    <property type="nucleotide sequence ID" value="NZ_WNKT01000052.1"/>
</dbReference>
<sequence>MQITKFQFLRSPNLIAPTSGSLISLGCGDFSQRFKGRVLLRWLTCLPTTLALSEADLEGPTTAVLPRLLFALSEHARINDDPIRVLHKSSTALRLWLPSDDQKAAEAAAALTCHILLEIQRGNPPSVSTARLWASLHSRFWNQTHAHLARAAQQLDILFTRLDLDGRQFLQLGQGCRLRLCSETLTDRTPLFARMGTDKAALHHLMQHRGVPLPTQEVVESLEQALAAAERIGWPMVLKLASGGKGRGVWVGLSDPEGLRQAWHSQAQGVQARQLVQQTLVGDDHRFLVIQGELMAVAQRQPAFLVSDGRRPLGDQIAALNADPLRGLGYERLKNRVPVDTRLHQLLAKQGFSVDSVPAEGTQIQLSRTANISQGGSAVDCSDRVHPDNRRLAEDIARLIGGDVIGLDLISRNIGVSWRRGGTWLLEANLSPGLRPHLVANPQSDLCQRILRRLMGDSPRAGRIPTALITGSLGKTTASRMLAHLLQSAGLRVGLTSSTGMELDGQVILKGDCAGGKAALHLLQDRRVEAMVAEIARGGLIKGGLGIARADVSAVLNIHDNHVGMDGIRSRADLARIKAVVAKAAERLLVLNADDPLVLAMARHRNPASVALVSEEPGCAAWHAHRRAGHLAVSYGKGREGKVTLHRQGQPLLSMPLREIPAADDGTIATIAIAAAFATAMAHGLGLNSTQTLKGLRDYGLQASHRNGRFEILMREPWHLVLCWADGPDAMASISNYAIAATETAPQRRVLLCSVPDTRPDDYVREVGRATWGFHLVICAAWFERDGRTPDEVPALLEEGVRSLGSGRPTALLAGEESAAVLLLAQQLRPGDFCVVCSFDTYNMRERLLAALR</sequence>
<accession>A0A6N8EGM4</accession>
<dbReference type="Gene3D" id="3.30.470.20">
    <property type="entry name" value="ATP-grasp fold, B domain"/>
    <property type="match status" value="1"/>
</dbReference>
<feature type="domain" description="ATP-grasp" evidence="2">
    <location>
        <begin position="203"/>
        <end position="455"/>
    </location>
</feature>
<dbReference type="PANTHER" id="PTHR23135:SF18">
    <property type="entry name" value="CYANOPHYCIN SYNTHETASE"/>
    <property type="match status" value="1"/>
</dbReference>
<dbReference type="OrthoDB" id="9803907at2"/>
<dbReference type="SUPFAM" id="SSF53623">
    <property type="entry name" value="MurD-like peptide ligases, catalytic domain"/>
    <property type="match status" value="1"/>
</dbReference>
<dbReference type="Pfam" id="PF08245">
    <property type="entry name" value="Mur_ligase_M"/>
    <property type="match status" value="1"/>
</dbReference>
<dbReference type="PANTHER" id="PTHR23135">
    <property type="entry name" value="MUR LIGASE FAMILY MEMBER"/>
    <property type="match status" value="1"/>
</dbReference>
<proteinExistence type="predicted"/>
<dbReference type="InterPro" id="IPR005479">
    <property type="entry name" value="CPAse_ATP-bd"/>
</dbReference>
<dbReference type="PROSITE" id="PS50975">
    <property type="entry name" value="ATP_GRASP"/>
    <property type="match status" value="1"/>
</dbReference>
<dbReference type="Gene3D" id="3.40.1190.10">
    <property type="entry name" value="Mur-like, catalytic domain"/>
    <property type="match status" value="1"/>
</dbReference>
<dbReference type="AlphaFoldDB" id="A0A6N8EGM4"/>
<dbReference type="InterPro" id="IPR011761">
    <property type="entry name" value="ATP-grasp"/>
</dbReference>
<comment type="caution">
    <text evidence="3">The sequence shown here is derived from an EMBL/GenBank/DDBJ whole genome shotgun (WGS) entry which is preliminary data.</text>
</comment>
<evidence type="ECO:0000259" key="2">
    <source>
        <dbReference type="PROSITE" id="PS50975"/>
    </source>
</evidence>
<evidence type="ECO:0000313" key="3">
    <source>
        <dbReference type="EMBL" id="MTW22771.1"/>
    </source>
</evidence>
<protein>
    <recommendedName>
        <fullName evidence="2">ATP-grasp domain-containing protein</fullName>
    </recommendedName>
</protein>
<name>A0A6N8EGM4_9GAMM</name>
<dbReference type="Proteomes" id="UP000434044">
    <property type="component" value="Unassembled WGS sequence"/>
</dbReference>
<dbReference type="InterPro" id="IPR013221">
    <property type="entry name" value="Mur_ligase_cen"/>
</dbReference>
<dbReference type="GO" id="GO:0005524">
    <property type="term" value="F:ATP binding"/>
    <property type="evidence" value="ECO:0007669"/>
    <property type="project" value="UniProtKB-UniRule"/>
</dbReference>
<keyword evidence="1" id="KW-0547">Nucleotide-binding</keyword>